<feature type="transmembrane region" description="Helical" evidence="14">
    <location>
        <begin position="587"/>
        <end position="612"/>
    </location>
</feature>
<dbReference type="PANTHER" id="PTHR43294:SF20">
    <property type="entry name" value="P-TYPE ATPASE"/>
    <property type="match status" value="1"/>
</dbReference>
<evidence type="ECO:0000256" key="9">
    <source>
        <dbReference type="ARBA" id="ARBA00022967"/>
    </source>
</evidence>
<keyword evidence="5 14" id="KW-0812">Transmembrane</keyword>
<keyword evidence="10 14" id="KW-1133">Transmembrane helix</keyword>
<evidence type="ECO:0000256" key="5">
    <source>
        <dbReference type="ARBA" id="ARBA00022692"/>
    </source>
</evidence>
<dbReference type="SUPFAM" id="SSF81665">
    <property type="entry name" value="Calcium ATPase, transmembrane domain M"/>
    <property type="match status" value="1"/>
</dbReference>
<keyword evidence="11" id="KW-0406">Ion transport</keyword>
<feature type="coiled-coil region" evidence="13">
    <location>
        <begin position="373"/>
        <end position="400"/>
    </location>
</feature>
<organism evidence="16 17">
    <name type="scientific">Neobacillus massiliamazoniensis</name>
    <dbReference type="NCBI Taxonomy" id="1499688"/>
    <lineage>
        <taxon>Bacteria</taxon>
        <taxon>Bacillati</taxon>
        <taxon>Bacillota</taxon>
        <taxon>Bacilli</taxon>
        <taxon>Bacillales</taxon>
        <taxon>Bacillaceae</taxon>
        <taxon>Neobacillus</taxon>
    </lineage>
</organism>
<dbReference type="RefSeq" id="WP_090633587.1">
    <property type="nucleotide sequence ID" value="NZ_CVRB01000002.1"/>
</dbReference>
<dbReference type="InterPro" id="IPR023214">
    <property type="entry name" value="HAD_sf"/>
</dbReference>
<dbReference type="PROSITE" id="PS00154">
    <property type="entry name" value="ATPASE_E1_E2"/>
    <property type="match status" value="1"/>
</dbReference>
<keyword evidence="8" id="KW-0460">Magnesium</keyword>
<dbReference type="PRINTS" id="PR00119">
    <property type="entry name" value="CATATPASE"/>
</dbReference>
<keyword evidence="13" id="KW-0175">Coiled coil</keyword>
<feature type="transmembrane region" description="Helical" evidence="14">
    <location>
        <begin position="1236"/>
        <end position="1260"/>
    </location>
</feature>
<evidence type="ECO:0000256" key="11">
    <source>
        <dbReference type="ARBA" id="ARBA00023065"/>
    </source>
</evidence>
<reference evidence="17" key="1">
    <citation type="submission" date="2015-05" db="EMBL/GenBank/DDBJ databases">
        <authorList>
            <person name="Urmite Genomes"/>
        </authorList>
    </citation>
    <scope>NUCLEOTIDE SEQUENCE [LARGE SCALE GENOMIC DNA]</scope>
    <source>
        <strain evidence="17">LF1</strain>
    </source>
</reference>
<protein>
    <submittedName>
        <fullName evidence="16">Cation transporter E1-E2 family ATPase</fullName>
    </submittedName>
</protein>
<evidence type="ECO:0000256" key="14">
    <source>
        <dbReference type="SAM" id="Phobius"/>
    </source>
</evidence>
<keyword evidence="9" id="KW-1278">Translocase</keyword>
<dbReference type="GO" id="GO:0005886">
    <property type="term" value="C:plasma membrane"/>
    <property type="evidence" value="ECO:0007669"/>
    <property type="project" value="TreeGrafter"/>
</dbReference>
<feature type="transmembrane region" description="Helical" evidence="14">
    <location>
        <begin position="1281"/>
        <end position="1300"/>
    </location>
</feature>
<dbReference type="InterPro" id="IPR036412">
    <property type="entry name" value="HAD-like_sf"/>
</dbReference>
<dbReference type="EMBL" id="CVRB01000002">
    <property type="protein sequence ID" value="CRK81954.1"/>
    <property type="molecule type" value="Genomic_DNA"/>
</dbReference>
<keyword evidence="3" id="KW-0813">Transport</keyword>
<evidence type="ECO:0000256" key="1">
    <source>
        <dbReference type="ARBA" id="ARBA00004127"/>
    </source>
</evidence>
<dbReference type="InterPro" id="IPR018303">
    <property type="entry name" value="ATPase_P-typ_P_site"/>
</dbReference>
<evidence type="ECO:0000313" key="16">
    <source>
        <dbReference type="EMBL" id="CRK81954.1"/>
    </source>
</evidence>
<dbReference type="Pfam" id="PF13246">
    <property type="entry name" value="Cation_ATPase"/>
    <property type="match status" value="1"/>
</dbReference>
<dbReference type="PANTHER" id="PTHR43294">
    <property type="entry name" value="SODIUM/POTASSIUM-TRANSPORTING ATPASE SUBUNIT ALPHA"/>
    <property type="match status" value="1"/>
</dbReference>
<dbReference type="InterPro" id="IPR044492">
    <property type="entry name" value="P_typ_ATPase_HD_dom"/>
</dbReference>
<proteinExistence type="inferred from homology"/>
<dbReference type="Pfam" id="PF19991">
    <property type="entry name" value="HMA_2"/>
    <property type="match status" value="1"/>
</dbReference>
<comment type="similarity">
    <text evidence="2">Belongs to the cation transport ATPase (P-type) (TC 3.A.3) family. Type IIA subfamily.</text>
</comment>
<dbReference type="SFLD" id="SFLDS00003">
    <property type="entry name" value="Haloacid_Dehalogenase"/>
    <property type="match status" value="1"/>
</dbReference>
<feature type="transmembrane region" description="Helical" evidence="14">
    <location>
        <begin position="147"/>
        <end position="166"/>
    </location>
</feature>
<keyword evidence="12 14" id="KW-0472">Membrane</keyword>
<accession>A0A0U1NV96</accession>
<dbReference type="SUPFAM" id="SSF81660">
    <property type="entry name" value="Metal cation-transporting ATPase, ATP-binding domain N"/>
    <property type="match status" value="1"/>
</dbReference>
<gene>
    <name evidence="16" type="ORF">BN000_01873</name>
</gene>
<keyword evidence="4" id="KW-0597">Phosphoprotein</keyword>
<evidence type="ECO:0000256" key="7">
    <source>
        <dbReference type="ARBA" id="ARBA00022840"/>
    </source>
</evidence>
<evidence type="ECO:0000256" key="6">
    <source>
        <dbReference type="ARBA" id="ARBA00022741"/>
    </source>
</evidence>
<dbReference type="SUPFAM" id="SSF81653">
    <property type="entry name" value="Calcium ATPase, transduction domain A"/>
    <property type="match status" value="1"/>
</dbReference>
<evidence type="ECO:0000256" key="3">
    <source>
        <dbReference type="ARBA" id="ARBA00022448"/>
    </source>
</evidence>
<keyword evidence="6" id="KW-0547">Nucleotide-binding</keyword>
<evidence type="ECO:0000256" key="13">
    <source>
        <dbReference type="SAM" id="Coils"/>
    </source>
</evidence>
<feature type="transmembrane region" description="Helical" evidence="14">
    <location>
        <begin position="178"/>
        <end position="195"/>
    </location>
</feature>
<dbReference type="PRINTS" id="PR00120">
    <property type="entry name" value="HATPASE"/>
</dbReference>
<dbReference type="GO" id="GO:0012505">
    <property type="term" value="C:endomembrane system"/>
    <property type="evidence" value="ECO:0007669"/>
    <property type="project" value="UniProtKB-SubCell"/>
</dbReference>
<evidence type="ECO:0000256" key="12">
    <source>
        <dbReference type="ARBA" id="ARBA00023136"/>
    </source>
</evidence>
<evidence type="ECO:0000256" key="8">
    <source>
        <dbReference type="ARBA" id="ARBA00022842"/>
    </source>
</evidence>
<dbReference type="SMART" id="SM00831">
    <property type="entry name" value="Cation_ATPase_N"/>
    <property type="match status" value="1"/>
</dbReference>
<dbReference type="InterPro" id="IPR006068">
    <property type="entry name" value="ATPase_P-typ_cation-transptr_C"/>
</dbReference>
<dbReference type="Proteomes" id="UP000199087">
    <property type="component" value="Unassembled WGS sequence"/>
</dbReference>
<dbReference type="OrthoDB" id="9760364at2"/>
<dbReference type="InterPro" id="IPR023299">
    <property type="entry name" value="ATPase_P-typ_cyto_dom_N"/>
</dbReference>
<dbReference type="SUPFAM" id="SSF56784">
    <property type="entry name" value="HAD-like"/>
    <property type="match status" value="1"/>
</dbReference>
<dbReference type="GO" id="GO:0005524">
    <property type="term" value="F:ATP binding"/>
    <property type="evidence" value="ECO:0007669"/>
    <property type="project" value="UniProtKB-KW"/>
</dbReference>
<dbReference type="Pfam" id="PF00689">
    <property type="entry name" value="Cation_ATPase_C"/>
    <property type="match status" value="1"/>
</dbReference>
<dbReference type="GO" id="GO:0016887">
    <property type="term" value="F:ATP hydrolysis activity"/>
    <property type="evidence" value="ECO:0007669"/>
    <property type="project" value="InterPro"/>
</dbReference>
<dbReference type="GO" id="GO:0030007">
    <property type="term" value="P:intracellular potassium ion homeostasis"/>
    <property type="evidence" value="ECO:0007669"/>
    <property type="project" value="TreeGrafter"/>
</dbReference>
<dbReference type="Gene3D" id="1.20.1110.10">
    <property type="entry name" value="Calcium-transporting ATPase, transmembrane domain"/>
    <property type="match status" value="1"/>
</dbReference>
<dbReference type="InterPro" id="IPR008250">
    <property type="entry name" value="ATPase_P-typ_transduc_dom_A_sf"/>
</dbReference>
<dbReference type="InterPro" id="IPR050510">
    <property type="entry name" value="Cation_transp_ATPase_P-type"/>
</dbReference>
<sequence>MEFELKKRSYHVISGRLRTELYGLKDNPEIACHFEQAFSSIEGIIQLEASVITGKILIQYDESTLPLNKLCLFISQFEQMIFKQCFRINEELQSAAVITQSESFSEAAATISTGAICHETSYEKIVSSYLSTLPNNQRARAPSDDKVPLPLALSVTGLGILGIKQLFFGRSALARHPVPFLISAILSVGTGYPFIKRRLKNLKNDGRLNTDLLLSASALTLALIRENLIVLGGLSLIQYLNWKRMKTVNTELLDQEYVSEEIEAYSRKASKLGFIGAAAALAVTRNPIVSLAVLLAANPRPITVSAEYTWKQAEHVARQNKQEIPTNGSIYQLAQTKNVIFEDVSLITKDGTIRSECIPLFTSFLGGNVSFVNNELNNDLDKLEKDLSEYNIRLISQNDLNIRKREEVLVVVKNNVSENSKVVSFYPYCTIEQLTNIAKTLQNGKELNRIVKRNIWITKAWNLVGSTIAIPMVITAPLVNLISDALSLTFMSSAKKWTERRFGTSNLIGKSAVQGANGGIQWHTKSPNEIIRHFNNDIHLGLSTGQVNEAVSLYGKNQLVPKVRSNWTKTYFGQIKEFTTQVLGATAILSAVTGHLFDGIIMGTILLINAGISTIQERKADRAVETMSQFVPPNCHVLRAGDVKEIAAFDLVPGDIVELNAGDRVPADLRILQAWNLEANESALTGESLPVIKKETTLKDNVPIADRTNMLYMGTHITRGKCRAIVVQTGKHTEMGHLLSLLTVEEDQTTPLQKQVTKISKKFMKGALAIGALVFMTGLIRGVPITEMVTTSVALTASAIPEGLPITITSALTAGIFRMAKKKALVRKLSALETLGRTTVICSDKTGTLTKNEMTVKRILTVGNDYTVTGEGYIPEGDINETILSNKSSEDLEQIIKIGVLCNNSQLLQEDGRWNVKGDPTEGALLTLAAKHGGLTKYNTGWKRLEEIPFDSNSGKMSIVCHHENDKEQCFVMSKGSVEKLLNNCSYYLKNGKKYQLTEKVRTQIIEQNNSLANQALRVLGVAYQELDKKSRHNCEDHSDSGMIYAGMAGMIDPPKPEVEKSIREAIELGIRPVMITGDHPLTALSIAKQVRIYENGMRIITGEELDHLSDQELKNIIDEIAIYARVTPEHKLRIVTILQENGHIVAMTGDGVNDSPAIKKADVGIAMGQTGTQVTKETADMVLKEDHFGSIVDGVKEGRTIIGNIRKAIGCLLSGNLAEMLVTSTAVLAGLPLPIVPVQIMLMNMLTDALPAIILAVNPGNKTKETKRQEILDSALYKQVITRGVILGIGSLGLFVWGLRAGMSLAAAQTVAFATLVTGRLIQTFSWRQAGSQESINDWTKDRFLVGALGISLLSLFGVIYIPPLAAIFKTVSIPLWNWAPILLVITASAKLAKAVSRLWISMPRRIEPKTRLSVAIA</sequence>
<evidence type="ECO:0000256" key="4">
    <source>
        <dbReference type="ARBA" id="ARBA00022553"/>
    </source>
</evidence>
<feature type="transmembrane region" description="Helical" evidence="14">
    <location>
        <begin position="1377"/>
        <end position="1397"/>
    </location>
</feature>
<dbReference type="Pfam" id="PF00690">
    <property type="entry name" value="Cation_ATPase_N"/>
    <property type="match status" value="1"/>
</dbReference>
<dbReference type="InterPro" id="IPR004014">
    <property type="entry name" value="ATPase_P-typ_cation-transptr_N"/>
</dbReference>
<dbReference type="GO" id="GO:0006883">
    <property type="term" value="P:intracellular sodium ion homeostasis"/>
    <property type="evidence" value="ECO:0007669"/>
    <property type="project" value="TreeGrafter"/>
</dbReference>
<feature type="transmembrane region" description="Helical" evidence="14">
    <location>
        <begin position="763"/>
        <end position="783"/>
    </location>
</feature>
<dbReference type="Pfam" id="PF00122">
    <property type="entry name" value="E1-E2_ATPase"/>
    <property type="match status" value="1"/>
</dbReference>
<dbReference type="GO" id="GO:0005391">
    <property type="term" value="F:P-type sodium:potassium-exchanging transporter activity"/>
    <property type="evidence" value="ECO:0007669"/>
    <property type="project" value="TreeGrafter"/>
</dbReference>
<keyword evidence="7" id="KW-0067">ATP-binding</keyword>
<feature type="transmembrane region" description="Helical" evidence="14">
    <location>
        <begin position="1345"/>
        <end position="1365"/>
    </location>
</feature>
<keyword evidence="17" id="KW-1185">Reference proteome</keyword>
<evidence type="ECO:0000313" key="17">
    <source>
        <dbReference type="Proteomes" id="UP000199087"/>
    </source>
</evidence>
<dbReference type="InterPro" id="IPR059000">
    <property type="entry name" value="ATPase_P-type_domA"/>
</dbReference>
<evidence type="ECO:0000256" key="10">
    <source>
        <dbReference type="ARBA" id="ARBA00022989"/>
    </source>
</evidence>
<dbReference type="GO" id="GO:1990573">
    <property type="term" value="P:potassium ion import across plasma membrane"/>
    <property type="evidence" value="ECO:0007669"/>
    <property type="project" value="TreeGrafter"/>
</dbReference>
<dbReference type="GO" id="GO:1902600">
    <property type="term" value="P:proton transmembrane transport"/>
    <property type="evidence" value="ECO:0007669"/>
    <property type="project" value="TreeGrafter"/>
</dbReference>
<evidence type="ECO:0000259" key="15">
    <source>
        <dbReference type="SMART" id="SM00831"/>
    </source>
</evidence>
<dbReference type="SFLD" id="SFLDF00027">
    <property type="entry name" value="p-type_atpase"/>
    <property type="match status" value="1"/>
</dbReference>
<feature type="transmembrane region" description="Helical" evidence="14">
    <location>
        <begin position="1306"/>
        <end position="1324"/>
    </location>
</feature>
<dbReference type="Gene3D" id="2.70.150.10">
    <property type="entry name" value="Calcium-transporting ATPase, cytoplasmic transduction domain A"/>
    <property type="match status" value="1"/>
</dbReference>
<dbReference type="FunFam" id="2.70.150.10:FF:000160">
    <property type="entry name" value="Sarcoplasmic/endoplasmic reticulum calcium ATPase 1"/>
    <property type="match status" value="1"/>
</dbReference>
<feature type="transmembrane region" description="Helical" evidence="14">
    <location>
        <begin position="460"/>
        <end position="482"/>
    </location>
</feature>
<dbReference type="InterPro" id="IPR001757">
    <property type="entry name" value="P_typ_ATPase"/>
</dbReference>
<dbReference type="GO" id="GO:0036376">
    <property type="term" value="P:sodium ion export across plasma membrane"/>
    <property type="evidence" value="ECO:0007669"/>
    <property type="project" value="TreeGrafter"/>
</dbReference>
<name>A0A0U1NV96_9BACI</name>
<feature type="domain" description="Cation-transporting P-type ATPase N-terminal" evidence="15">
    <location>
        <begin position="521"/>
        <end position="595"/>
    </location>
</feature>
<feature type="transmembrane region" description="Helical" evidence="14">
    <location>
        <begin position="803"/>
        <end position="820"/>
    </location>
</feature>
<dbReference type="Gene3D" id="3.40.50.1000">
    <property type="entry name" value="HAD superfamily/HAD-like"/>
    <property type="match status" value="1"/>
</dbReference>
<dbReference type="InterPro" id="IPR023298">
    <property type="entry name" value="ATPase_P-typ_TM_dom_sf"/>
</dbReference>
<dbReference type="NCBIfam" id="TIGR01494">
    <property type="entry name" value="ATPase_P-type"/>
    <property type="match status" value="2"/>
</dbReference>
<dbReference type="SFLD" id="SFLDG00002">
    <property type="entry name" value="C1.7:_P-type_atpase_like"/>
    <property type="match status" value="1"/>
</dbReference>
<dbReference type="Gene3D" id="3.40.1110.10">
    <property type="entry name" value="Calcium-transporting ATPase, cytoplasmic domain N"/>
    <property type="match status" value="1"/>
</dbReference>
<feature type="transmembrane region" description="Helical" evidence="14">
    <location>
        <begin position="1209"/>
        <end position="1230"/>
    </location>
</feature>
<evidence type="ECO:0000256" key="2">
    <source>
        <dbReference type="ARBA" id="ARBA00005675"/>
    </source>
</evidence>
<comment type="subcellular location">
    <subcellularLocation>
        <location evidence="1">Endomembrane system</location>
        <topology evidence="1">Multi-pass membrane protein</topology>
    </subcellularLocation>
</comment>
<dbReference type="STRING" id="1499688.BN000_01873"/>